<evidence type="ECO:0000256" key="1">
    <source>
        <dbReference type="SAM" id="Phobius"/>
    </source>
</evidence>
<dbReference type="HOGENOM" id="CLU_611997_0_0_9"/>
<keyword evidence="1" id="KW-1133">Transmembrane helix</keyword>
<reference evidence="2 3" key="1">
    <citation type="submission" date="2007-03" db="EMBL/GenBank/DDBJ databases">
        <authorList>
            <person name="Fulton L."/>
            <person name="Clifton S."/>
            <person name="Fulton B."/>
            <person name="Xu J."/>
            <person name="Minx P."/>
            <person name="Pepin K.H."/>
            <person name="Johnson M."/>
            <person name="Thiruvilangam P."/>
            <person name="Bhonagiri V."/>
            <person name="Nash W.E."/>
            <person name="Mardis E.R."/>
            <person name="Wilson R.K."/>
        </authorList>
    </citation>
    <scope>NUCLEOTIDE SEQUENCE [LARGE SCALE GENOMIC DNA]</scope>
    <source>
        <strain evidence="2 3">ATCC 27560</strain>
    </source>
</reference>
<comment type="caution">
    <text evidence="2">The sequence shown here is derived from an EMBL/GenBank/DDBJ whole genome shotgun (WGS) entry which is preliminary data.</text>
</comment>
<dbReference type="EMBL" id="AAVL02000032">
    <property type="protein sequence ID" value="EDM51600.1"/>
    <property type="molecule type" value="Genomic_DNA"/>
</dbReference>
<name>A5Z633_9FIRM</name>
<dbReference type="Proteomes" id="UP000006000">
    <property type="component" value="Unassembled WGS sequence"/>
</dbReference>
<feature type="transmembrane region" description="Helical" evidence="1">
    <location>
        <begin position="46"/>
        <end position="65"/>
    </location>
</feature>
<gene>
    <name evidence="2" type="ORF">EUBVEN_01166</name>
</gene>
<dbReference type="eggNOG" id="ENOG5032UQI">
    <property type="taxonomic scope" value="Bacteria"/>
</dbReference>
<protein>
    <submittedName>
        <fullName evidence="2">Uncharacterized protein</fullName>
    </submittedName>
</protein>
<keyword evidence="1" id="KW-0472">Membrane</keyword>
<evidence type="ECO:0000313" key="2">
    <source>
        <dbReference type="EMBL" id="EDM51600.1"/>
    </source>
</evidence>
<dbReference type="SUPFAM" id="SSF82171">
    <property type="entry name" value="DPP6 N-terminal domain-like"/>
    <property type="match status" value="1"/>
</dbReference>
<organism evidence="2 3">
    <name type="scientific">Eubacterium ventriosum ATCC 27560</name>
    <dbReference type="NCBI Taxonomy" id="411463"/>
    <lineage>
        <taxon>Bacteria</taxon>
        <taxon>Bacillati</taxon>
        <taxon>Bacillota</taxon>
        <taxon>Clostridia</taxon>
        <taxon>Eubacteriales</taxon>
        <taxon>Eubacteriaceae</taxon>
        <taxon>Eubacterium</taxon>
    </lineage>
</organism>
<keyword evidence="1" id="KW-0812">Transmembrane</keyword>
<reference evidence="2 3" key="2">
    <citation type="submission" date="2007-04" db="EMBL/GenBank/DDBJ databases">
        <title>Draft genome sequence of Eubacterium ventriosum (ATCC 27560).</title>
        <authorList>
            <person name="Sudarsanam P."/>
            <person name="Ley R."/>
            <person name="Guruge J."/>
            <person name="Turnbaugh P.J."/>
            <person name="Mahowald M."/>
            <person name="Liep D."/>
            <person name="Gordon J."/>
        </authorList>
    </citation>
    <scope>NUCLEOTIDE SEQUENCE [LARGE SCALE GENOMIC DNA]</scope>
    <source>
        <strain evidence="2 3">ATCC 27560</strain>
    </source>
</reference>
<dbReference type="AlphaFoldDB" id="A5Z633"/>
<proteinExistence type="predicted"/>
<sequence length="437" mass="50862">MEANMNLKKLDTIKTPENWKRELLEQQKITKESSNTDFMKIKRMKWAMASLVLIVVCTMGITVGADTSNPFGEFLQSVFGTKKVQEVHLETTSNIGETNAYKEYEEPGAEIQLSNNMEIVGRNETFILEYNKEDSEKVKSVYCIKNSQLTSEQVNRFQGKYDGKDFSFDYVIKNNEICGFNYNGAVSEVFPVMEERTVYVALYQTKEDTVIKETIAKINLDTNEIIKLSNDKMICNFVLSPNGKTLLCNFRTKGYWSVFDLKNKTEKKIKKSVINGYATTDEIVFVDDYHILTLGKAFTKNKTEYYSKYLVNLKSGKVEKEYFNTQIDINFNWTYMFNKNILTIENVMKGSKFQINIQERKVEPIIASEKYAIFGDASNKIIYLINLEKEEWMKLKIPNKEWENMEFYLMSKENKMLITLNKKAYIIDLSKLKKFNG</sequence>
<accession>A5Z633</accession>
<evidence type="ECO:0000313" key="3">
    <source>
        <dbReference type="Proteomes" id="UP000006000"/>
    </source>
</evidence>